<feature type="domain" description="Immune mapped protein 2 N-terminal" evidence="3">
    <location>
        <begin position="196"/>
        <end position="279"/>
    </location>
</feature>
<dbReference type="Proteomes" id="UP000002729">
    <property type="component" value="Unassembled WGS sequence"/>
</dbReference>
<dbReference type="EMBL" id="GL834054">
    <property type="protein sequence ID" value="EGB01884.1"/>
    <property type="molecule type" value="Genomic_DNA"/>
</dbReference>
<dbReference type="InterPro" id="IPR040785">
    <property type="entry name" value="IMP1-like_C"/>
</dbReference>
<feature type="non-terminal residue" evidence="5">
    <location>
        <position position="1"/>
    </location>
</feature>
<dbReference type="InterPro" id="IPR040955">
    <property type="entry name" value="IMP2_N"/>
</dbReference>
<proteinExistence type="predicted"/>
<keyword evidence="1" id="KW-0175">Coiled coil</keyword>
<gene>
    <name evidence="5" type="ORF">AURANDRAFT_69401</name>
</gene>
<protein>
    <recommendedName>
        <fullName evidence="7">Immune mapped protein 2 N-terminal domain-containing protein</fullName>
    </recommendedName>
</protein>
<sequence length="347" mass="37277">REGETAGDTRVRCQRRVAELAEELEMLKEVLACSEIENVERIAAQLHEAKQEADRTASEAAAAVATAQEAAERVTALAADLEHARAEADSFALIAELEAAKEDADNAAAYWSDPTDAEDCRIYCEGGAPIMNDKCNSQKYSDDLPDERSTLQPIQQLPSSTPPLDENEDASPMPELAASPSGACSPQTAGSPSQRAGCYLVLEDKNQGTLTATWSRMMPTSGRNLAYICPGKKVADFKYKNGGRQELKRGIGSAGAKPKCAAWIDFVKIARAFMGQLSVIENDGVSLILHHRTEFVSKISQGSSGAFDDVIACAAVPELSRSFDVEKMPSHMFSGKGQTEGAVIVFK</sequence>
<evidence type="ECO:0000256" key="2">
    <source>
        <dbReference type="SAM" id="MobiDB-lite"/>
    </source>
</evidence>
<dbReference type="GeneID" id="20227479"/>
<dbReference type="OrthoDB" id="329578at2759"/>
<evidence type="ECO:0000313" key="6">
    <source>
        <dbReference type="Proteomes" id="UP000002729"/>
    </source>
</evidence>
<keyword evidence="6" id="KW-1185">Reference proteome</keyword>
<evidence type="ECO:0000256" key="1">
    <source>
        <dbReference type="SAM" id="Coils"/>
    </source>
</evidence>
<accession>F0YSM5</accession>
<name>F0YSM5_AURAN</name>
<evidence type="ECO:0008006" key="7">
    <source>
        <dbReference type="Google" id="ProtNLM"/>
    </source>
</evidence>
<feature type="domain" description="Immune Mapped Protein 1-like C-terminal" evidence="4">
    <location>
        <begin position="293"/>
        <end position="346"/>
    </location>
</feature>
<dbReference type="AlphaFoldDB" id="F0YSM5"/>
<dbReference type="RefSeq" id="XP_009043417.1">
    <property type="nucleotide sequence ID" value="XM_009045169.1"/>
</dbReference>
<dbReference type="KEGG" id="aaf:AURANDRAFT_69401"/>
<feature type="region of interest" description="Disordered" evidence="2">
    <location>
        <begin position="153"/>
        <end position="190"/>
    </location>
</feature>
<evidence type="ECO:0000259" key="4">
    <source>
        <dbReference type="Pfam" id="PF18591"/>
    </source>
</evidence>
<dbReference type="InParanoid" id="F0YSM5"/>
<dbReference type="Pfam" id="PF18591">
    <property type="entry name" value="IMP2_C"/>
    <property type="match status" value="1"/>
</dbReference>
<evidence type="ECO:0000313" key="5">
    <source>
        <dbReference type="EMBL" id="EGB01884.1"/>
    </source>
</evidence>
<organism evidence="6">
    <name type="scientific">Aureococcus anophagefferens</name>
    <name type="common">Harmful bloom alga</name>
    <dbReference type="NCBI Taxonomy" id="44056"/>
    <lineage>
        <taxon>Eukaryota</taxon>
        <taxon>Sar</taxon>
        <taxon>Stramenopiles</taxon>
        <taxon>Ochrophyta</taxon>
        <taxon>Pelagophyceae</taxon>
        <taxon>Pelagomonadales</taxon>
        <taxon>Pelagomonadaceae</taxon>
        <taxon>Aureococcus</taxon>
    </lineage>
</organism>
<evidence type="ECO:0000259" key="3">
    <source>
        <dbReference type="Pfam" id="PF18590"/>
    </source>
</evidence>
<dbReference type="Pfam" id="PF18590">
    <property type="entry name" value="IMP2_N"/>
    <property type="match status" value="1"/>
</dbReference>
<reference evidence="5 6" key="1">
    <citation type="journal article" date="2011" name="Proc. Natl. Acad. Sci. U.S.A.">
        <title>Niche of harmful alga Aureococcus anophagefferens revealed through ecogenomics.</title>
        <authorList>
            <person name="Gobler C.J."/>
            <person name="Berry D.L."/>
            <person name="Dyhrman S.T."/>
            <person name="Wilhelm S.W."/>
            <person name="Salamov A."/>
            <person name="Lobanov A.V."/>
            <person name="Zhang Y."/>
            <person name="Collier J.L."/>
            <person name="Wurch L.L."/>
            <person name="Kustka A.B."/>
            <person name="Dill B.D."/>
            <person name="Shah M."/>
            <person name="VerBerkmoes N.C."/>
            <person name="Kuo A."/>
            <person name="Terry A."/>
            <person name="Pangilinan J."/>
            <person name="Lindquist E.A."/>
            <person name="Lucas S."/>
            <person name="Paulsen I.T."/>
            <person name="Hattenrath-Lehmann T.K."/>
            <person name="Talmage S.C."/>
            <person name="Walker E.A."/>
            <person name="Koch F."/>
            <person name="Burson A.M."/>
            <person name="Marcoval M.A."/>
            <person name="Tang Y.Z."/>
            <person name="Lecleir G.R."/>
            <person name="Coyne K.J."/>
            <person name="Berg G.M."/>
            <person name="Bertrand E.M."/>
            <person name="Saito M.A."/>
            <person name="Gladyshev V.N."/>
            <person name="Grigoriev I.V."/>
        </authorList>
    </citation>
    <scope>NUCLEOTIDE SEQUENCE [LARGE SCALE GENOMIC DNA]</scope>
    <source>
        <strain evidence="6">CCMP 1984</strain>
    </source>
</reference>
<feature type="coiled-coil region" evidence="1">
    <location>
        <begin position="10"/>
        <end position="87"/>
    </location>
</feature>